<keyword evidence="10" id="KW-1185">Reference proteome</keyword>
<feature type="transmembrane region" description="Helical" evidence="8">
    <location>
        <begin position="506"/>
        <end position="528"/>
    </location>
</feature>
<evidence type="ECO:0000256" key="2">
    <source>
        <dbReference type="ARBA" id="ARBA00022448"/>
    </source>
</evidence>
<comment type="subcellular location">
    <subcellularLocation>
        <location evidence="1">Membrane</location>
        <topology evidence="1">Multi-pass membrane protein</topology>
    </subcellularLocation>
</comment>
<evidence type="ECO:0000256" key="4">
    <source>
        <dbReference type="ARBA" id="ARBA00022568"/>
    </source>
</evidence>
<dbReference type="OrthoDB" id="407410at2759"/>
<dbReference type="Pfam" id="PF01699">
    <property type="entry name" value="Na_Ca_ex"/>
    <property type="match status" value="2"/>
</dbReference>
<feature type="transmembrane region" description="Helical" evidence="8">
    <location>
        <begin position="65"/>
        <end position="91"/>
    </location>
</feature>
<protein>
    <submittedName>
        <fullName evidence="11">Mitochondrial sodium/calcium exchanger protein-like isoform X1</fullName>
    </submittedName>
</protein>
<dbReference type="InterPro" id="IPR044880">
    <property type="entry name" value="NCX_ion-bd_dom_sf"/>
</dbReference>
<evidence type="ECO:0000256" key="3">
    <source>
        <dbReference type="ARBA" id="ARBA00022449"/>
    </source>
</evidence>
<keyword evidence="4" id="KW-0406">Ion transport</keyword>
<evidence type="ECO:0000259" key="9">
    <source>
        <dbReference type="Pfam" id="PF01699"/>
    </source>
</evidence>
<sequence length="610" mass="70001">MITVLDDEFKYFAANLSCLSVLHLPYETRCMMVRKAPDCQSIVQYLNYFDIMSCILKIDTPAVEILVMCAFICCVLIYVQITAIIVATYLTPVMKILSVKMHMNEYLAGITLLAFANSFPDMISNLLPIRAQSALYTRTISNCLVIVLLCGGMVCFLKPFKMDGHSTVRDLLFLLMAVELMSYIIHYDDRVSNIESIFLLIVYIIYLIIQVTDLILMRRTIRKLRTEITALRQQPISPARNEKLRNKMAILIDLESNEVMSIRKQDAHFMLHKRSSRLSSSSNIFSTSGRKFERGDVDYVSTRIVLHNKNNTKNQFLWNEFFEKFNPIYGKNWGMLNRCDRIILIARAPLVIITRMIVPEVNYELYKHGWSKLLNCMQIVTTPFFVITAVTSNFSKLYLTWRLSFNMRFACYSMIVTVPAAVFIFFDTRTDIPPPYHFIYICLNAASSFVIVFVCAAEIEVLTTIVGVVFDLSGNLMDITFGALINAILDMLAIYTMTMAGYEKMAFAAIFAGPFFSIIVGMGVPLYFNKKAHQPGSAHFLYGELGDNCYIFMMITVYSTLMWTLTLNFYSRRSVGIYCWVLLFIFLLYAFSIEAKLIHGFGKDPYFPPR</sequence>
<feature type="transmembrane region" description="Helical" evidence="8">
    <location>
        <begin position="575"/>
        <end position="593"/>
    </location>
</feature>
<keyword evidence="2" id="KW-0813">Transport</keyword>
<evidence type="ECO:0000256" key="1">
    <source>
        <dbReference type="ARBA" id="ARBA00004141"/>
    </source>
</evidence>
<dbReference type="RefSeq" id="XP_034109386.1">
    <property type="nucleotide sequence ID" value="XM_034253495.2"/>
</dbReference>
<proteinExistence type="predicted"/>
<evidence type="ECO:0000313" key="11">
    <source>
        <dbReference type="RefSeq" id="XP_034109386.1"/>
    </source>
</evidence>
<keyword evidence="3" id="KW-0050">Antiport</keyword>
<keyword evidence="6 8" id="KW-1133">Transmembrane helix</keyword>
<feature type="transmembrane region" description="Helical" evidence="8">
    <location>
        <begin position="549"/>
        <end position="569"/>
    </location>
</feature>
<evidence type="ECO:0000256" key="6">
    <source>
        <dbReference type="ARBA" id="ARBA00022989"/>
    </source>
</evidence>
<dbReference type="InterPro" id="IPR004837">
    <property type="entry name" value="NaCa_Exmemb"/>
</dbReference>
<evidence type="ECO:0000256" key="8">
    <source>
        <dbReference type="SAM" id="Phobius"/>
    </source>
</evidence>
<evidence type="ECO:0000313" key="10">
    <source>
        <dbReference type="Proteomes" id="UP000515160"/>
    </source>
</evidence>
<keyword evidence="7 8" id="KW-0472">Membrane</keyword>
<accession>A0A6P8WZZ3</accession>
<dbReference type="PANTHER" id="PTHR12266:SF0">
    <property type="entry name" value="MITOCHONDRIAL SODIUM_CALCIUM EXCHANGER PROTEIN"/>
    <property type="match status" value="1"/>
</dbReference>
<keyword evidence="4" id="KW-0106">Calcium</keyword>
<name>A0A6P8WZZ3_DROAB</name>
<feature type="transmembrane region" description="Helical" evidence="8">
    <location>
        <begin position="481"/>
        <end position="500"/>
    </location>
</feature>
<feature type="transmembrane region" description="Helical" evidence="8">
    <location>
        <begin position="197"/>
        <end position="216"/>
    </location>
</feature>
<dbReference type="GeneID" id="117571381"/>
<dbReference type="Proteomes" id="UP000515160">
    <property type="component" value="Chromosome 3"/>
</dbReference>
<dbReference type="GO" id="GO:0016020">
    <property type="term" value="C:membrane"/>
    <property type="evidence" value="ECO:0007669"/>
    <property type="project" value="UniProtKB-SubCell"/>
</dbReference>
<feature type="transmembrane region" description="Helical" evidence="8">
    <location>
        <begin position="139"/>
        <end position="156"/>
    </location>
</feature>
<organism evidence="10 11">
    <name type="scientific">Drosophila albomicans</name>
    <name type="common">Fruit fly</name>
    <dbReference type="NCBI Taxonomy" id="7291"/>
    <lineage>
        <taxon>Eukaryota</taxon>
        <taxon>Metazoa</taxon>
        <taxon>Ecdysozoa</taxon>
        <taxon>Arthropoda</taxon>
        <taxon>Hexapoda</taxon>
        <taxon>Insecta</taxon>
        <taxon>Pterygota</taxon>
        <taxon>Neoptera</taxon>
        <taxon>Endopterygota</taxon>
        <taxon>Diptera</taxon>
        <taxon>Brachycera</taxon>
        <taxon>Muscomorpha</taxon>
        <taxon>Ephydroidea</taxon>
        <taxon>Drosophilidae</taxon>
        <taxon>Drosophila</taxon>
    </lineage>
</organism>
<feature type="transmembrane region" description="Helical" evidence="8">
    <location>
        <begin position="103"/>
        <end position="119"/>
    </location>
</feature>
<dbReference type="AlphaFoldDB" id="A0A6P8WZZ3"/>
<dbReference type="PANTHER" id="PTHR12266">
    <property type="entry name" value="NA+/CA2+ K+ INDEPENDENT EXCHANGER"/>
    <property type="match status" value="1"/>
</dbReference>
<feature type="transmembrane region" description="Helical" evidence="8">
    <location>
        <begin position="378"/>
        <end position="397"/>
    </location>
</feature>
<gene>
    <name evidence="11" type="primary">LOC117571381</name>
</gene>
<feature type="transmembrane region" description="Helical" evidence="8">
    <location>
        <begin position="438"/>
        <end position="469"/>
    </location>
</feature>
<dbReference type="InterPro" id="IPR051359">
    <property type="entry name" value="CaCA_antiporter"/>
</dbReference>
<evidence type="ECO:0000256" key="5">
    <source>
        <dbReference type="ARBA" id="ARBA00022692"/>
    </source>
</evidence>
<dbReference type="Gene3D" id="1.20.1420.30">
    <property type="entry name" value="NCX, central ion-binding region"/>
    <property type="match status" value="2"/>
</dbReference>
<evidence type="ECO:0000256" key="7">
    <source>
        <dbReference type="ARBA" id="ARBA00023136"/>
    </source>
</evidence>
<keyword evidence="4" id="KW-0109">Calcium transport</keyword>
<keyword evidence="5 8" id="KW-0812">Transmembrane</keyword>
<dbReference type="GO" id="GO:0006874">
    <property type="term" value="P:intracellular calcium ion homeostasis"/>
    <property type="evidence" value="ECO:0007669"/>
    <property type="project" value="TreeGrafter"/>
</dbReference>
<reference evidence="11" key="1">
    <citation type="submission" date="2025-08" db="UniProtKB">
        <authorList>
            <consortium name="RefSeq"/>
        </authorList>
    </citation>
    <scope>IDENTIFICATION</scope>
    <source>
        <strain evidence="11">15112-1751.03</strain>
        <tissue evidence="11">Whole Adult</tissue>
    </source>
</reference>
<feature type="domain" description="Sodium/calcium exchanger membrane region" evidence="9">
    <location>
        <begin position="74"/>
        <end position="211"/>
    </location>
</feature>
<feature type="transmembrane region" description="Helical" evidence="8">
    <location>
        <begin position="409"/>
        <end position="426"/>
    </location>
</feature>
<feature type="domain" description="Sodium/calcium exchanger membrane region" evidence="9">
    <location>
        <begin position="447"/>
        <end position="591"/>
    </location>
</feature>
<dbReference type="GO" id="GO:0005432">
    <property type="term" value="F:calcium:sodium antiporter activity"/>
    <property type="evidence" value="ECO:0007669"/>
    <property type="project" value="TreeGrafter"/>
</dbReference>